<dbReference type="Proteomes" id="UP001167796">
    <property type="component" value="Unassembled WGS sequence"/>
</dbReference>
<reference evidence="2" key="1">
    <citation type="submission" date="2023-07" db="EMBL/GenBank/DDBJ databases">
        <authorList>
            <person name="Kim M.K."/>
        </authorList>
    </citation>
    <scope>NUCLEOTIDE SEQUENCE</scope>
    <source>
        <strain evidence="2">M29</strain>
    </source>
</reference>
<keyword evidence="3" id="KW-1185">Reference proteome</keyword>
<feature type="chain" id="PRO_5047178305" evidence="1">
    <location>
        <begin position="20"/>
        <end position="159"/>
    </location>
</feature>
<evidence type="ECO:0000313" key="3">
    <source>
        <dbReference type="Proteomes" id="UP001167796"/>
    </source>
</evidence>
<keyword evidence="1" id="KW-0732">Signal</keyword>
<dbReference type="EMBL" id="JAUQSX010000016">
    <property type="protein sequence ID" value="MDO7849388.1"/>
    <property type="molecule type" value="Genomic_DNA"/>
</dbReference>
<evidence type="ECO:0000256" key="1">
    <source>
        <dbReference type="SAM" id="SignalP"/>
    </source>
</evidence>
<organism evidence="2 3">
    <name type="scientific">Hymenobacter mellowenesis</name>
    <dbReference type="NCBI Taxonomy" id="3063995"/>
    <lineage>
        <taxon>Bacteria</taxon>
        <taxon>Pseudomonadati</taxon>
        <taxon>Bacteroidota</taxon>
        <taxon>Cytophagia</taxon>
        <taxon>Cytophagales</taxon>
        <taxon>Hymenobacteraceae</taxon>
        <taxon>Hymenobacter</taxon>
    </lineage>
</organism>
<proteinExistence type="predicted"/>
<sequence length="159" mass="17438">MKHLLLLLALLGLADSASAQVQLINQISNAVRPVQIAAMHAAVESGRRHRDASSDRYVTTATYHGDSYYQKRTPASKLKGPGGPQIAYQESVLQQCQAALLADSTRALGTAETWAMLQSSRELIVRDRPAWAVDAYADEAAFYQAETIRRQRRAAAGQR</sequence>
<protein>
    <submittedName>
        <fullName evidence="2">Uncharacterized protein</fullName>
    </submittedName>
</protein>
<feature type="signal peptide" evidence="1">
    <location>
        <begin position="1"/>
        <end position="19"/>
    </location>
</feature>
<comment type="caution">
    <text evidence="2">The sequence shown here is derived from an EMBL/GenBank/DDBJ whole genome shotgun (WGS) entry which is preliminary data.</text>
</comment>
<name>A0ABT9AHN5_9BACT</name>
<gene>
    <name evidence="2" type="ORF">Q5H92_23695</name>
</gene>
<accession>A0ABT9AHN5</accession>
<evidence type="ECO:0000313" key="2">
    <source>
        <dbReference type="EMBL" id="MDO7849388.1"/>
    </source>
</evidence>
<dbReference type="RefSeq" id="WP_305014056.1">
    <property type="nucleotide sequence ID" value="NZ_JAUQSX010000016.1"/>
</dbReference>